<proteinExistence type="predicted"/>
<dbReference type="Proteomes" id="UP000663854">
    <property type="component" value="Unassembled WGS sequence"/>
</dbReference>
<dbReference type="EMBL" id="CAJNOH010007208">
    <property type="protein sequence ID" value="CAF1452195.1"/>
    <property type="molecule type" value="Genomic_DNA"/>
</dbReference>
<accession>A0A816DPU4</accession>
<dbReference type="EMBL" id="CAJNOL010008850">
    <property type="protein sequence ID" value="CAF1639376.1"/>
    <property type="molecule type" value="Genomic_DNA"/>
</dbReference>
<dbReference type="PANTHER" id="PTHR46060:SF1">
    <property type="entry name" value="MARINER MOS1 TRANSPOSASE-LIKE PROTEIN"/>
    <property type="match status" value="1"/>
</dbReference>
<protein>
    <recommendedName>
        <fullName evidence="4">Transposase</fullName>
    </recommendedName>
</protein>
<dbReference type="Proteomes" id="UP000663870">
    <property type="component" value="Unassembled WGS sequence"/>
</dbReference>
<evidence type="ECO:0008006" key="4">
    <source>
        <dbReference type="Google" id="ProtNLM"/>
    </source>
</evidence>
<evidence type="ECO:0000313" key="2">
    <source>
        <dbReference type="EMBL" id="CAF1639376.1"/>
    </source>
</evidence>
<dbReference type="InterPro" id="IPR052709">
    <property type="entry name" value="Transposase-MT_Hybrid"/>
</dbReference>
<evidence type="ECO:0000313" key="3">
    <source>
        <dbReference type="Proteomes" id="UP000663870"/>
    </source>
</evidence>
<keyword evidence="3" id="KW-1185">Reference proteome</keyword>
<dbReference type="GO" id="GO:0003676">
    <property type="term" value="F:nucleic acid binding"/>
    <property type="evidence" value="ECO:0007669"/>
    <property type="project" value="InterPro"/>
</dbReference>
<gene>
    <name evidence="2" type="ORF">JXQ802_LOCUS52961</name>
    <name evidence="1" type="ORF">PYM288_LOCUS36597</name>
</gene>
<dbReference type="PANTHER" id="PTHR46060">
    <property type="entry name" value="MARINER MOS1 TRANSPOSASE-LIKE PROTEIN"/>
    <property type="match status" value="1"/>
</dbReference>
<dbReference type="AlphaFoldDB" id="A0A816DPU4"/>
<dbReference type="Pfam" id="PF13565">
    <property type="entry name" value="HTH_32"/>
    <property type="match status" value="1"/>
</dbReference>
<comment type="caution">
    <text evidence="2">The sequence shown here is derived from an EMBL/GenBank/DDBJ whole genome shotgun (WGS) entry which is preliminary data.</text>
</comment>
<evidence type="ECO:0000313" key="1">
    <source>
        <dbReference type="EMBL" id="CAF1452195.1"/>
    </source>
</evidence>
<name>A0A816DPU4_9BILA</name>
<dbReference type="InterPro" id="IPR036397">
    <property type="entry name" value="RNaseH_sf"/>
</dbReference>
<feature type="non-terminal residue" evidence="2">
    <location>
        <position position="1"/>
    </location>
</feature>
<reference evidence="2" key="1">
    <citation type="submission" date="2021-02" db="EMBL/GenBank/DDBJ databases">
        <authorList>
            <person name="Nowell W R."/>
        </authorList>
    </citation>
    <scope>NUCLEOTIDE SEQUENCE</scope>
</reference>
<feature type="non-terminal residue" evidence="2">
    <location>
        <position position="263"/>
    </location>
</feature>
<sequence>YIKIRTGLGINAKTICEELTETFGSDAPAYSTLKKWAQRFREGREDVRDDPRSGRPVSVLTDDNIERVRQIIEDDPHSTYDDIMAETSLSYGTIERIIHDCLKMRKVTSCYVVHQLNDEQKQARLRICRQNLEKFRNGTWQLCDIITGDETLIYHRQIGRKSNNATWISENEPPRTIVRRNSDPVLIHKVDKGKTVDHNYYIENCLKPIINEIRKQEKSARTQCIKLLHDNSRPHTHRDAVNYLTEEGIEIMPHPPFSPDLAP</sequence>
<organism evidence="2 3">
    <name type="scientific">Rotaria sordida</name>
    <dbReference type="NCBI Taxonomy" id="392033"/>
    <lineage>
        <taxon>Eukaryota</taxon>
        <taxon>Metazoa</taxon>
        <taxon>Spiralia</taxon>
        <taxon>Gnathifera</taxon>
        <taxon>Rotifera</taxon>
        <taxon>Eurotatoria</taxon>
        <taxon>Bdelloidea</taxon>
        <taxon>Philodinida</taxon>
        <taxon>Philodinidae</taxon>
        <taxon>Rotaria</taxon>
    </lineage>
</organism>
<dbReference type="Gene3D" id="3.30.420.10">
    <property type="entry name" value="Ribonuclease H-like superfamily/Ribonuclease H"/>
    <property type="match status" value="1"/>
</dbReference>